<evidence type="ECO:0000313" key="4">
    <source>
        <dbReference type="Proteomes" id="UP000176221"/>
    </source>
</evidence>
<keyword evidence="2" id="KW-1133">Transmembrane helix</keyword>
<reference evidence="3 4" key="1">
    <citation type="journal article" date="2016" name="Nat. Commun.">
        <title>Thousands of microbial genomes shed light on interconnected biogeochemical processes in an aquifer system.</title>
        <authorList>
            <person name="Anantharaman K."/>
            <person name="Brown C.T."/>
            <person name="Hug L.A."/>
            <person name="Sharon I."/>
            <person name="Castelle C.J."/>
            <person name="Probst A.J."/>
            <person name="Thomas B.C."/>
            <person name="Singh A."/>
            <person name="Wilkins M.J."/>
            <person name="Karaoz U."/>
            <person name="Brodie E.L."/>
            <person name="Williams K.H."/>
            <person name="Hubbard S.S."/>
            <person name="Banfield J.F."/>
        </authorList>
    </citation>
    <scope>NUCLEOTIDE SEQUENCE [LARGE SCALE GENOMIC DNA]</scope>
</reference>
<feature type="transmembrane region" description="Helical" evidence="2">
    <location>
        <begin position="67"/>
        <end position="87"/>
    </location>
</feature>
<feature type="region of interest" description="Disordered" evidence="1">
    <location>
        <begin position="1"/>
        <end position="21"/>
    </location>
</feature>
<keyword evidence="2" id="KW-0812">Transmembrane</keyword>
<keyword evidence="2" id="KW-0472">Membrane</keyword>
<accession>A0A1G2N929</accession>
<comment type="caution">
    <text evidence="3">The sequence shown here is derived from an EMBL/GenBank/DDBJ whole genome shotgun (WGS) entry which is preliminary data.</text>
</comment>
<evidence type="ECO:0000256" key="2">
    <source>
        <dbReference type="SAM" id="Phobius"/>
    </source>
</evidence>
<name>A0A1G2N929_9BACT</name>
<organism evidence="3 4">
    <name type="scientific">Candidatus Taylorbacteria bacterium RIFCSPLOWO2_01_FULL_45_15b</name>
    <dbReference type="NCBI Taxonomy" id="1802319"/>
    <lineage>
        <taxon>Bacteria</taxon>
        <taxon>Candidatus Tayloriibacteriota</taxon>
    </lineage>
</organism>
<dbReference type="STRING" id="1802319.A2928_01890"/>
<dbReference type="AlphaFoldDB" id="A0A1G2N929"/>
<evidence type="ECO:0000313" key="3">
    <source>
        <dbReference type="EMBL" id="OHA32635.1"/>
    </source>
</evidence>
<dbReference type="EMBL" id="MHRX01000039">
    <property type="protein sequence ID" value="OHA32635.1"/>
    <property type="molecule type" value="Genomic_DNA"/>
</dbReference>
<feature type="compositionally biased region" description="Basic and acidic residues" evidence="1">
    <location>
        <begin position="8"/>
        <end position="21"/>
    </location>
</feature>
<sequence>MNDEDFGNIERMEEDLYSRKSPKKIEHRDTRVHGEHEEIRGDWEVSAKESSPFILAPNAESSIMKKIFIFALLFFGASLLLAALIFFRGTNFVSANNISIVAKGPVAVAAGETVSFEITIANENTSMLDNAELKIVYPEGSEDPTRPGEGHSRETISLGSVPAGGKKIQKIETILFGEEQSKKTIEVAVEYRVAGSNAIFEKKKIIEVAISSTPLSLIIKALDEVNSDQEVVLEIEVASNTTNTIQDVLLKAEYPFGFIFATSEPKAGSRNLTWKLGDIPSGSKKKVLIKGTMQGQQGEVRTFRFSVGNESKKNPGEVSPVFLTTSHEMNIKRPFVGVDILVNGKSASVVNVVPLGTDARVDLSYVNNLPVGIADVEIVAILSGSIINRQGIRAERGFYNSSDNSIRWDKTTNQSLSNLESGASGRLSFTIPFLGVSEALQQKIQDLKVNLAVSVQARRAEEGNVPEKILAATSEIKAVSPALVAQRLLFSEGPFTNNGPVPPKADVSTTYTVTWTASSALGDIGQALVTAQLPTYVSWLGIKNPLDEDLTFNKTQGKVTWNVGKIPAGAGYSSSPRSVSFQISLLPSLSQVGQSPIVVHEAVLTGRDIFANVEVSAQGSAITTKLSSDPQFRDGDDRVRN</sequence>
<gene>
    <name evidence="3" type="ORF">A2928_01890</name>
</gene>
<protein>
    <recommendedName>
        <fullName evidence="5">DUF11 domain-containing protein</fullName>
    </recommendedName>
</protein>
<evidence type="ECO:0008006" key="5">
    <source>
        <dbReference type="Google" id="ProtNLM"/>
    </source>
</evidence>
<dbReference type="Proteomes" id="UP000176221">
    <property type="component" value="Unassembled WGS sequence"/>
</dbReference>
<proteinExistence type="predicted"/>
<evidence type="ECO:0000256" key="1">
    <source>
        <dbReference type="SAM" id="MobiDB-lite"/>
    </source>
</evidence>